<evidence type="ECO:0000313" key="3">
    <source>
        <dbReference type="EMBL" id="MFB9752248.1"/>
    </source>
</evidence>
<dbReference type="Gene3D" id="3.30.470.20">
    <property type="entry name" value="ATP-grasp fold, B domain"/>
    <property type="match status" value="1"/>
</dbReference>
<name>A0ABV5VVI0_9BACL</name>
<keyword evidence="1" id="KW-0547">Nucleotide-binding</keyword>
<comment type="caution">
    <text evidence="3">The sequence shown here is derived from an EMBL/GenBank/DDBJ whole genome shotgun (WGS) entry which is preliminary data.</text>
</comment>
<keyword evidence="1" id="KW-0067">ATP-binding</keyword>
<sequence length="351" mass="38612">MKANLLGIMTHRADRPGRYLRHARAAVAAGFSGVVLFAPDGVRMARKRIVGSVYTPGSGWTKTLCAYPDVAVDIGYYTRRETVLQSIRVKHATPIRFTGFASGNKWTIQQHLLASAELEPHLLPTVPMKSAADAFAFARTHGSIMIKPINGKGGKGIVRLGSTERGWSMQAGSREPVSGSEAAVRNALRRTLGKGGYLLQRWIDIRNPDGRVFDIRSLVQKDGSGQWVTTGTAVREGARHSITSNICGGGSAHETKAYLLQLFEPEKVDELMEQICRLSTHIPAHLEADYGKRFVEFGLDFAVDRSGALWLLEANIKPGKSVIRRVYGEEAAKRCFMLPYQFARYLAVSAK</sequence>
<dbReference type="Pfam" id="PF14398">
    <property type="entry name" value="ATPgrasp_YheCD"/>
    <property type="match status" value="1"/>
</dbReference>
<reference evidence="3 4" key="1">
    <citation type="submission" date="2024-09" db="EMBL/GenBank/DDBJ databases">
        <authorList>
            <person name="Sun Q."/>
            <person name="Mori K."/>
        </authorList>
    </citation>
    <scope>NUCLEOTIDE SEQUENCE [LARGE SCALE GENOMIC DNA]</scope>
    <source>
        <strain evidence="3 4">JCM 12520</strain>
    </source>
</reference>
<dbReference type="InterPro" id="IPR026838">
    <property type="entry name" value="YheC/D"/>
</dbReference>
<dbReference type="RefSeq" id="WP_344911132.1">
    <property type="nucleotide sequence ID" value="NZ_BAAAYO010000010.1"/>
</dbReference>
<dbReference type="SUPFAM" id="SSF56059">
    <property type="entry name" value="Glutathione synthetase ATP-binding domain-like"/>
    <property type="match status" value="1"/>
</dbReference>
<protein>
    <submittedName>
        <fullName evidence="3">YheC/YheD family protein</fullName>
    </submittedName>
</protein>
<dbReference type="EMBL" id="JBHMAG010000009">
    <property type="protein sequence ID" value="MFB9752248.1"/>
    <property type="molecule type" value="Genomic_DNA"/>
</dbReference>
<dbReference type="PROSITE" id="PS50975">
    <property type="entry name" value="ATP_GRASP"/>
    <property type="match status" value="1"/>
</dbReference>
<gene>
    <name evidence="3" type="ORF">ACFFNY_11835</name>
</gene>
<feature type="domain" description="ATP-grasp" evidence="2">
    <location>
        <begin position="110"/>
        <end position="340"/>
    </location>
</feature>
<organism evidence="3 4">
    <name type="scientific">Paenibacillus hodogayensis</name>
    <dbReference type="NCBI Taxonomy" id="279208"/>
    <lineage>
        <taxon>Bacteria</taxon>
        <taxon>Bacillati</taxon>
        <taxon>Bacillota</taxon>
        <taxon>Bacilli</taxon>
        <taxon>Bacillales</taxon>
        <taxon>Paenibacillaceae</taxon>
        <taxon>Paenibacillus</taxon>
    </lineage>
</organism>
<dbReference type="Proteomes" id="UP001589619">
    <property type="component" value="Unassembled WGS sequence"/>
</dbReference>
<proteinExistence type="predicted"/>
<evidence type="ECO:0000313" key="4">
    <source>
        <dbReference type="Proteomes" id="UP001589619"/>
    </source>
</evidence>
<evidence type="ECO:0000259" key="2">
    <source>
        <dbReference type="PROSITE" id="PS50975"/>
    </source>
</evidence>
<dbReference type="InterPro" id="IPR011761">
    <property type="entry name" value="ATP-grasp"/>
</dbReference>
<accession>A0ABV5VVI0</accession>
<evidence type="ECO:0000256" key="1">
    <source>
        <dbReference type="PROSITE-ProRule" id="PRU00409"/>
    </source>
</evidence>
<keyword evidence="4" id="KW-1185">Reference proteome</keyword>